<feature type="region of interest" description="Disordered" evidence="4">
    <location>
        <begin position="92"/>
        <end position="118"/>
    </location>
</feature>
<name>A0A2V4NFE9_9ACTN</name>
<dbReference type="InterPro" id="IPR051601">
    <property type="entry name" value="Serine_prot/Carboxylest_S33"/>
</dbReference>
<dbReference type="Proteomes" id="UP000248039">
    <property type="component" value="Unassembled WGS sequence"/>
</dbReference>
<evidence type="ECO:0000259" key="6">
    <source>
        <dbReference type="Pfam" id="PF08386"/>
    </source>
</evidence>
<dbReference type="OrthoDB" id="9796770at2"/>
<reference evidence="7 8" key="1">
    <citation type="submission" date="2018-03" db="EMBL/GenBank/DDBJ databases">
        <title>Bioinformatic expansion and discovery of thiopeptide antibiotics.</title>
        <authorList>
            <person name="Schwalen C.J."/>
            <person name="Hudson G.A."/>
            <person name="Mitchell D.A."/>
        </authorList>
    </citation>
    <scope>NUCLEOTIDE SEQUENCE [LARGE SCALE GENOMIC DNA]</scope>
    <source>
        <strain evidence="7 8">ATCC 21389</strain>
    </source>
</reference>
<feature type="domain" description="Peptidase S33 tripeptidyl aminopeptidase-like C-terminal" evidence="6">
    <location>
        <begin position="454"/>
        <end position="539"/>
    </location>
</feature>
<dbReference type="Gene3D" id="3.40.50.1820">
    <property type="entry name" value="alpha/beta hydrolase"/>
    <property type="match status" value="1"/>
</dbReference>
<evidence type="ECO:0000256" key="4">
    <source>
        <dbReference type="SAM" id="MobiDB-lite"/>
    </source>
</evidence>
<feature type="region of interest" description="Disordered" evidence="4">
    <location>
        <begin position="1"/>
        <end position="65"/>
    </location>
</feature>
<accession>A0A2V4NFE9</accession>
<evidence type="ECO:0000256" key="2">
    <source>
        <dbReference type="ARBA" id="ARBA00022729"/>
    </source>
</evidence>
<keyword evidence="8" id="KW-1185">Reference proteome</keyword>
<dbReference type="Pfam" id="PF08386">
    <property type="entry name" value="Abhydrolase_4"/>
    <property type="match status" value="1"/>
</dbReference>
<evidence type="ECO:0000256" key="1">
    <source>
        <dbReference type="ARBA" id="ARBA00010088"/>
    </source>
</evidence>
<gene>
    <name evidence="7" type="ORF">C7C46_16705</name>
</gene>
<dbReference type="SUPFAM" id="SSF53474">
    <property type="entry name" value="alpha/beta-Hydrolases"/>
    <property type="match status" value="1"/>
</dbReference>
<dbReference type="EMBL" id="PYBW01000053">
    <property type="protein sequence ID" value="PYC77987.1"/>
    <property type="molecule type" value="Genomic_DNA"/>
</dbReference>
<dbReference type="InterPro" id="IPR000073">
    <property type="entry name" value="AB_hydrolase_1"/>
</dbReference>
<protein>
    <submittedName>
        <fullName evidence="7">Esterase</fullName>
    </submittedName>
</protein>
<evidence type="ECO:0000256" key="3">
    <source>
        <dbReference type="ARBA" id="ARBA00022801"/>
    </source>
</evidence>
<dbReference type="Pfam" id="PF00561">
    <property type="entry name" value="Abhydrolase_1"/>
    <property type="match status" value="1"/>
</dbReference>
<evidence type="ECO:0000259" key="5">
    <source>
        <dbReference type="Pfam" id="PF00561"/>
    </source>
</evidence>
<dbReference type="GO" id="GO:0006508">
    <property type="term" value="P:proteolysis"/>
    <property type="evidence" value="ECO:0007669"/>
    <property type="project" value="InterPro"/>
</dbReference>
<dbReference type="AlphaFoldDB" id="A0A2V4NFE9"/>
<evidence type="ECO:0000313" key="7">
    <source>
        <dbReference type="EMBL" id="PYC77987.1"/>
    </source>
</evidence>
<keyword evidence="3" id="KW-0378">Hydrolase</keyword>
<comment type="caution">
    <text evidence="7">The sequence shown here is derived from an EMBL/GenBank/DDBJ whole genome shotgun (WGS) entry which is preliminary data.</text>
</comment>
<dbReference type="InterPro" id="IPR002410">
    <property type="entry name" value="Peptidase_S33"/>
</dbReference>
<evidence type="ECO:0000313" key="8">
    <source>
        <dbReference type="Proteomes" id="UP000248039"/>
    </source>
</evidence>
<dbReference type="InterPro" id="IPR029058">
    <property type="entry name" value="AB_hydrolase_fold"/>
</dbReference>
<feature type="domain" description="AB hydrolase-1" evidence="5">
    <location>
        <begin position="166"/>
        <end position="297"/>
    </location>
</feature>
<sequence>MALAPPGSVLRHGDPRTARSGPSSQPGRVPGAGASKVLESCGESSHPAPVRPRLLPEPGTGERGEMDMRIRHGRATALLGIAVLLTGAPAACSGGARSHATGPGTATPGSTAGGALADRAPCPQATGFSCGTLTVPLDHGGSRPGQRLKLRVAVADNADAPKGDLLFLAGGPGQPGLPLVSRIAQRLAPVLGQYRLVMFDQRGTGAGALQCPALQDQMGSSDLAVPTAQAVTDCAAGLGPDRRFYSTADTVADIDQLREALGAAGLTVDGVSYGSFVAERYALAHPSRVSALVLDSVVPQQGYDPLDLAALPAAARVLTAACHATGCTTDPAADLAEVVRRDHDGPAVLDLLTSYEFADPDYKGIPDALHQAAAGHPEQLRQFVTSSHQGDAVPADLLSQGLHASTLCADGRFPWGSSDTPVADRAAAVERTRQQLTAAQTGPFDAATATGLGTLLSCLTWPQEQVPPVPPAQQSLPRVPVLLLGGDRDLSTPVEGLQQEAALAPLGKVVVVPGAAHSVQSHATSDLGRRAVAEFLSAPDRYGTTKG</sequence>
<keyword evidence="2" id="KW-0732">Signal</keyword>
<feature type="compositionally biased region" description="Low complexity" evidence="4">
    <location>
        <begin position="100"/>
        <end position="115"/>
    </location>
</feature>
<proteinExistence type="inferred from homology"/>
<dbReference type="PANTHER" id="PTHR43248:SF29">
    <property type="entry name" value="TRIPEPTIDYL AMINOPEPTIDASE"/>
    <property type="match status" value="1"/>
</dbReference>
<dbReference type="PANTHER" id="PTHR43248">
    <property type="entry name" value="2-SUCCINYL-6-HYDROXY-2,4-CYCLOHEXADIENE-1-CARBOXYLATE SYNTHASE"/>
    <property type="match status" value="1"/>
</dbReference>
<comment type="similarity">
    <text evidence="1">Belongs to the peptidase S33 family.</text>
</comment>
<organism evidence="7 8">
    <name type="scientific">Streptomyces tateyamensis</name>
    <dbReference type="NCBI Taxonomy" id="565073"/>
    <lineage>
        <taxon>Bacteria</taxon>
        <taxon>Bacillati</taxon>
        <taxon>Actinomycetota</taxon>
        <taxon>Actinomycetes</taxon>
        <taxon>Kitasatosporales</taxon>
        <taxon>Streptomycetaceae</taxon>
        <taxon>Streptomyces</taxon>
    </lineage>
</organism>
<dbReference type="PRINTS" id="PR00793">
    <property type="entry name" value="PROAMNOPTASE"/>
</dbReference>
<dbReference type="GO" id="GO:0004177">
    <property type="term" value="F:aminopeptidase activity"/>
    <property type="evidence" value="ECO:0007669"/>
    <property type="project" value="UniProtKB-EC"/>
</dbReference>
<dbReference type="InterPro" id="IPR013595">
    <property type="entry name" value="Pept_S33_TAP-like_C"/>
</dbReference>